<sequence length="321" mass="33700">MSPFSHWLGVPDIRPSLLAADSRKMKLCAATLALCLLSVVLAEDGGLSAPILAWSNRALISEGEQVSYKVFPDVEQVTTDLVLGVLGQAQGSDFGVHGFPEESLSFDESRKVVVFIGSQLDVADMRSRSDAISNLDGIISGAVSSLALPYTISKGGSIIETVCTKLDSAGIKHEVVGCSAPSDIKADAVTALAEGNTVVIVCSHVEDAMKGTNAGLEAEVEQLKAIQAAVVEADVNHVLIYAIEAKPETGLLATGSKRRSLLQESAPTACGPLCQTQVRWLEGMLAVLFLALASCAGLVCLYVLDTPTRFESPNKDAASQQ</sequence>
<keyword evidence="2" id="KW-0732">Signal</keyword>
<evidence type="ECO:0000256" key="2">
    <source>
        <dbReference type="SAM" id="SignalP"/>
    </source>
</evidence>
<dbReference type="PANTHER" id="PTHR35285:SF1">
    <property type="entry name" value="2-C-METHYL-D-ERYTHRITOL 4-PHOSPHATE CYTIDYLYLTRANSFERASE"/>
    <property type="match status" value="1"/>
</dbReference>
<dbReference type="Proteomes" id="UP001165090">
    <property type="component" value="Unassembled WGS sequence"/>
</dbReference>
<keyword evidence="1" id="KW-1133">Transmembrane helix</keyword>
<comment type="caution">
    <text evidence="3">The sequence shown here is derived from an EMBL/GenBank/DDBJ whole genome shotgun (WGS) entry which is preliminary data.</text>
</comment>
<name>A0ABQ5RYC7_9CHLO</name>
<feature type="chain" id="PRO_5045827633" description="Protein BIG1" evidence="2">
    <location>
        <begin position="43"/>
        <end position="321"/>
    </location>
</feature>
<organism evidence="3 4">
    <name type="scientific">Volvox africanus</name>
    <dbReference type="NCBI Taxonomy" id="51714"/>
    <lineage>
        <taxon>Eukaryota</taxon>
        <taxon>Viridiplantae</taxon>
        <taxon>Chlorophyta</taxon>
        <taxon>core chlorophytes</taxon>
        <taxon>Chlorophyceae</taxon>
        <taxon>CS clade</taxon>
        <taxon>Chlamydomonadales</taxon>
        <taxon>Volvocaceae</taxon>
        <taxon>Volvox</taxon>
    </lineage>
</organism>
<gene>
    <name evidence="3" type="ORF">VaNZ11_005029</name>
</gene>
<evidence type="ECO:0000313" key="4">
    <source>
        <dbReference type="Proteomes" id="UP001165090"/>
    </source>
</evidence>
<feature type="transmembrane region" description="Helical" evidence="1">
    <location>
        <begin position="280"/>
        <end position="304"/>
    </location>
</feature>
<evidence type="ECO:0000256" key="1">
    <source>
        <dbReference type="SAM" id="Phobius"/>
    </source>
</evidence>
<keyword evidence="1" id="KW-0472">Membrane</keyword>
<keyword evidence="1" id="KW-0812">Transmembrane</keyword>
<protein>
    <recommendedName>
        <fullName evidence="5">Protein BIG1</fullName>
    </recommendedName>
</protein>
<accession>A0ABQ5RYC7</accession>
<proteinExistence type="predicted"/>
<dbReference type="PANTHER" id="PTHR35285">
    <property type="entry name" value="2-C-METHYL-D-ERYTHRITOL 4-PHOSPHATE CYTIDYLYLTRANSFERASE"/>
    <property type="match status" value="1"/>
</dbReference>
<dbReference type="EMBL" id="BSDZ01000013">
    <property type="protein sequence ID" value="GLI62409.1"/>
    <property type="molecule type" value="Genomic_DNA"/>
</dbReference>
<reference evidence="3 4" key="1">
    <citation type="journal article" date="2023" name="IScience">
        <title>Expanded male sex-determining region conserved during the evolution of homothallism in the green alga Volvox.</title>
        <authorList>
            <person name="Yamamoto K."/>
            <person name="Matsuzaki R."/>
            <person name="Mahakham W."/>
            <person name="Heman W."/>
            <person name="Sekimoto H."/>
            <person name="Kawachi M."/>
            <person name="Minakuchi Y."/>
            <person name="Toyoda A."/>
            <person name="Nozaki H."/>
        </authorList>
    </citation>
    <scope>NUCLEOTIDE SEQUENCE [LARGE SCALE GENOMIC DNA]</scope>
    <source>
        <strain evidence="3 4">NIES-4468</strain>
    </source>
</reference>
<keyword evidence="4" id="KW-1185">Reference proteome</keyword>
<evidence type="ECO:0008006" key="5">
    <source>
        <dbReference type="Google" id="ProtNLM"/>
    </source>
</evidence>
<feature type="signal peptide" evidence="2">
    <location>
        <begin position="1"/>
        <end position="42"/>
    </location>
</feature>
<evidence type="ECO:0000313" key="3">
    <source>
        <dbReference type="EMBL" id="GLI62409.1"/>
    </source>
</evidence>